<dbReference type="InterPro" id="IPR000770">
    <property type="entry name" value="SAND_dom"/>
</dbReference>
<dbReference type="Proteomes" id="UP000005237">
    <property type="component" value="Unassembled WGS sequence"/>
</dbReference>
<evidence type="ECO:0000256" key="1">
    <source>
        <dbReference type="ARBA" id="ARBA00023015"/>
    </source>
</evidence>
<protein>
    <submittedName>
        <fullName evidence="6">SAND domain-containing protein</fullName>
    </submittedName>
</protein>
<dbReference type="Gene3D" id="3.10.390.10">
    <property type="entry name" value="SAND domain-like"/>
    <property type="match status" value="1"/>
</dbReference>
<sequence>MKRDLADMLGDKLGKSATPEEDEPWKKPKLEDSEDELHSLSSPTSSTPPPLSPTDANQSMPKLVEITCGALSGILHMEHFICPGIREKCISSHDNPGELMTPVEFTIKADKIRQKDWKGAIKHQGRMLRTLMEFKQLDFYNHETNCSYKCHSRNYITRLEPSEKKEKVLTKKAKVKQLHQQQQQQQQNQPQPTPANPWTELLKNADVMAYLSAQLSADLQKRQEDAEMQRKIKQQKIQDLMVNDPPTFWTQAFCSNQHQIVINALTTQIGAIVSSLTHGRNFADGAVKLSQILQVIGVGEKLAEKIAPQFVMPAGKVDEVIESPPTTSSPRLSAEQNSVLLQNLQNSASAQNTLNALESNNNTMSSSEKLDLIISQIKSS</sequence>
<dbReference type="SUPFAM" id="SSF63763">
    <property type="entry name" value="SAND domain-like"/>
    <property type="match status" value="1"/>
</dbReference>
<dbReference type="AlphaFoldDB" id="A0A8R1E080"/>
<dbReference type="InterPro" id="IPR010919">
    <property type="entry name" value="SAND-like_dom_sf"/>
</dbReference>
<feature type="compositionally biased region" description="Basic and acidic residues" evidence="4">
    <location>
        <begin position="1"/>
        <end position="14"/>
    </location>
</feature>
<evidence type="ECO:0000256" key="2">
    <source>
        <dbReference type="ARBA" id="ARBA00023163"/>
    </source>
</evidence>
<feature type="region of interest" description="Disordered" evidence="4">
    <location>
        <begin position="1"/>
        <end position="58"/>
    </location>
</feature>
<feature type="domain" description="SAND" evidence="5">
    <location>
        <begin position="52"/>
        <end position="138"/>
    </location>
</feature>
<accession>A0A8R1E080</accession>
<dbReference type="PANTHER" id="PTHR10417:SF6">
    <property type="entry name" value="SAND DOMAIN-CONTAINING PROTEIN"/>
    <property type="match status" value="1"/>
</dbReference>
<dbReference type="GO" id="GO:0003677">
    <property type="term" value="F:DNA binding"/>
    <property type="evidence" value="ECO:0007669"/>
    <property type="project" value="UniProtKB-KW"/>
</dbReference>
<evidence type="ECO:0000313" key="7">
    <source>
        <dbReference type="Proteomes" id="UP000005237"/>
    </source>
</evidence>
<dbReference type="EnsemblMetazoa" id="CJA16372.1">
    <property type="protein sequence ID" value="CJA16372.1"/>
    <property type="gene ID" value="WBGene00135576"/>
</dbReference>
<dbReference type="Pfam" id="PF01342">
    <property type="entry name" value="SAND"/>
    <property type="match status" value="1"/>
</dbReference>
<proteinExistence type="predicted"/>
<evidence type="ECO:0000256" key="4">
    <source>
        <dbReference type="SAM" id="MobiDB-lite"/>
    </source>
</evidence>
<evidence type="ECO:0000259" key="5">
    <source>
        <dbReference type="PROSITE" id="PS50864"/>
    </source>
</evidence>
<feature type="compositionally biased region" description="Low complexity" evidence="4">
    <location>
        <begin position="180"/>
        <end position="190"/>
    </location>
</feature>
<keyword evidence="7" id="KW-1185">Reference proteome</keyword>
<name>A0A8R1E080_CAEJA</name>
<dbReference type="SMART" id="SM00258">
    <property type="entry name" value="SAND"/>
    <property type="match status" value="1"/>
</dbReference>
<organism evidence="6 7">
    <name type="scientific">Caenorhabditis japonica</name>
    <dbReference type="NCBI Taxonomy" id="281687"/>
    <lineage>
        <taxon>Eukaryota</taxon>
        <taxon>Metazoa</taxon>
        <taxon>Ecdysozoa</taxon>
        <taxon>Nematoda</taxon>
        <taxon>Chromadorea</taxon>
        <taxon>Rhabditida</taxon>
        <taxon>Rhabditina</taxon>
        <taxon>Rhabditomorpha</taxon>
        <taxon>Rhabditoidea</taxon>
        <taxon>Rhabditidae</taxon>
        <taxon>Peloderinae</taxon>
        <taxon>Caenorhabditis</taxon>
    </lineage>
</organism>
<evidence type="ECO:0000313" key="6">
    <source>
        <dbReference type="EnsemblMetazoa" id="CJA16372.1"/>
    </source>
</evidence>
<keyword evidence="2" id="KW-0804">Transcription</keyword>
<dbReference type="OMA" id="FICPGIR"/>
<dbReference type="PROSITE" id="PS50864">
    <property type="entry name" value="SAND"/>
    <property type="match status" value="1"/>
</dbReference>
<keyword evidence="1" id="KW-0805">Transcription regulation</keyword>
<reference evidence="6" key="2">
    <citation type="submission" date="2022-06" db="UniProtKB">
        <authorList>
            <consortium name="EnsemblMetazoa"/>
        </authorList>
    </citation>
    <scope>IDENTIFICATION</scope>
    <source>
        <strain evidence="6">DF5081</strain>
    </source>
</reference>
<dbReference type="PANTHER" id="PTHR10417">
    <property type="entry name" value="GLUCOCORTICOID MODULATORY ELEMENT-BINDING PROTEIN"/>
    <property type="match status" value="1"/>
</dbReference>
<evidence type="ECO:0000256" key="3">
    <source>
        <dbReference type="ARBA" id="ARBA00023242"/>
    </source>
</evidence>
<feature type="region of interest" description="Disordered" evidence="4">
    <location>
        <begin position="166"/>
        <end position="198"/>
    </location>
</feature>
<keyword evidence="3" id="KW-0539">Nucleus</keyword>
<dbReference type="GO" id="GO:0046872">
    <property type="term" value="F:metal ion binding"/>
    <property type="evidence" value="ECO:0007669"/>
    <property type="project" value="UniProtKB-KW"/>
</dbReference>
<reference evidence="7" key="1">
    <citation type="submission" date="2010-08" db="EMBL/GenBank/DDBJ databases">
        <authorList>
            <consortium name="Caenorhabditis japonica Sequencing Consortium"/>
            <person name="Wilson R.K."/>
        </authorList>
    </citation>
    <scope>NUCLEOTIDE SEQUENCE [LARGE SCALE GENOMIC DNA]</scope>
    <source>
        <strain evidence="7">DF5081</strain>
    </source>
</reference>